<dbReference type="RefSeq" id="XP_004221023.1">
    <property type="nucleotide sequence ID" value="XM_004220975.1"/>
</dbReference>
<accession>K6V6Z7</accession>
<dbReference type="AlphaFoldDB" id="K6V6Z7"/>
<proteinExistence type="predicted"/>
<evidence type="ECO:0000313" key="1">
    <source>
        <dbReference type="EMBL" id="GAB64892.1"/>
    </source>
</evidence>
<organism evidence="1 2">
    <name type="scientific">Plasmodium cynomolgi (strain B)</name>
    <dbReference type="NCBI Taxonomy" id="1120755"/>
    <lineage>
        <taxon>Eukaryota</taxon>
        <taxon>Sar</taxon>
        <taxon>Alveolata</taxon>
        <taxon>Apicomplexa</taxon>
        <taxon>Aconoidasida</taxon>
        <taxon>Haemosporida</taxon>
        <taxon>Plasmodiidae</taxon>
        <taxon>Plasmodium</taxon>
        <taxon>Plasmodium (Plasmodium)</taxon>
    </lineage>
</organism>
<sequence>MSLYSIDFLNFKYNEDNKFEKLYSQKIHKALKKDVINADYDQYCPDINLHETEKNVVKNLCKNIIFNLNELLNVKDIGENNRERFLNVKY</sequence>
<dbReference type="OrthoDB" id="387669at2759"/>
<dbReference type="EMBL" id="DF157095">
    <property type="protein sequence ID" value="GAB64892.1"/>
    <property type="molecule type" value="Genomic_DNA"/>
</dbReference>
<gene>
    <name evidence="1" type="ORF">PCYB_033030</name>
</gene>
<dbReference type="GeneID" id="14691419"/>
<keyword evidence="2" id="KW-1185">Reference proteome</keyword>
<evidence type="ECO:0000313" key="2">
    <source>
        <dbReference type="Proteomes" id="UP000006319"/>
    </source>
</evidence>
<dbReference type="KEGG" id="pcy:PCYB_033030"/>
<dbReference type="Proteomes" id="UP000006319">
    <property type="component" value="Chromosome 3"/>
</dbReference>
<reference evidence="1 2" key="1">
    <citation type="journal article" date="2012" name="Nat. Genet.">
        <title>Plasmodium cynomolgi genome sequences provide insight into Plasmodium vivax and the monkey malaria clade.</title>
        <authorList>
            <person name="Tachibana S."/>
            <person name="Sullivan S.A."/>
            <person name="Kawai S."/>
            <person name="Nakamura S."/>
            <person name="Kim H.R."/>
            <person name="Goto N."/>
            <person name="Arisue N."/>
            <person name="Palacpac N.M.Q."/>
            <person name="Honma H."/>
            <person name="Yagi M."/>
            <person name="Tougan T."/>
            <person name="Katakai Y."/>
            <person name="Kaneko O."/>
            <person name="Mita T."/>
            <person name="Kita K."/>
            <person name="Yasutomi Y."/>
            <person name="Sutton P.L."/>
            <person name="Shakhbatyan R."/>
            <person name="Horii T."/>
            <person name="Yasunaga T."/>
            <person name="Barnwell J.W."/>
            <person name="Escalante A.A."/>
            <person name="Carlton J.M."/>
            <person name="Tanabe K."/>
        </authorList>
    </citation>
    <scope>NUCLEOTIDE SEQUENCE [LARGE SCALE GENOMIC DNA]</scope>
    <source>
        <strain evidence="1 2">B</strain>
    </source>
</reference>
<protein>
    <submittedName>
        <fullName evidence="1">VIR-like CYIR protein</fullName>
    </submittedName>
</protein>
<dbReference type="VEuPathDB" id="PlasmoDB:PCYB_033030"/>
<name>K6V6Z7_PLACD</name>